<organism evidence="2 3">
    <name type="scientific">Corynebacterium xerosis</name>
    <dbReference type="NCBI Taxonomy" id="1725"/>
    <lineage>
        <taxon>Bacteria</taxon>
        <taxon>Bacillati</taxon>
        <taxon>Actinomycetota</taxon>
        <taxon>Actinomycetes</taxon>
        <taxon>Mycobacteriales</taxon>
        <taxon>Corynebacteriaceae</taxon>
        <taxon>Corynebacterium</taxon>
    </lineage>
</organism>
<feature type="domain" description="Pyrrolo-quinoline quinone repeat" evidence="1">
    <location>
        <begin position="55"/>
        <end position="135"/>
    </location>
</feature>
<comment type="caution">
    <text evidence="2">The sequence shown here is derived from an EMBL/GenBank/DDBJ whole genome shotgun (WGS) entry which is preliminary data.</text>
</comment>
<evidence type="ECO:0000259" key="1">
    <source>
        <dbReference type="Pfam" id="PF13360"/>
    </source>
</evidence>
<dbReference type="InterPro" id="IPR015943">
    <property type="entry name" value="WD40/YVTN_repeat-like_dom_sf"/>
</dbReference>
<dbReference type="SUPFAM" id="SSF50998">
    <property type="entry name" value="Quinoprotein alcohol dehydrogenase-like"/>
    <property type="match status" value="1"/>
</dbReference>
<evidence type="ECO:0000313" key="3">
    <source>
        <dbReference type="Proteomes" id="UP000235363"/>
    </source>
</evidence>
<protein>
    <recommendedName>
        <fullName evidence="1">Pyrrolo-quinoline quinone repeat domain-containing protein</fullName>
    </recommendedName>
</protein>
<dbReference type="AlphaFoldDB" id="A0A2N6SZU6"/>
<accession>A0A2N6SZU6</accession>
<dbReference type="EMBL" id="PNHF01000008">
    <property type="protein sequence ID" value="PMC62608.1"/>
    <property type="molecule type" value="Genomic_DNA"/>
</dbReference>
<dbReference type="InterPro" id="IPR011047">
    <property type="entry name" value="Quinoprotein_ADH-like_sf"/>
</dbReference>
<name>A0A2N6SZU6_9CORY</name>
<dbReference type="Gene3D" id="2.130.10.10">
    <property type="entry name" value="YVTN repeat-like/Quinoprotein amine dehydrogenase"/>
    <property type="match status" value="1"/>
</dbReference>
<sequence length="401" mass="41745">MNRNRIAAALIVAAVVAVVAWTWWRAPARGVEHVVADAPIAASPAPAAVPASLTEVWSADAPNSTAPFTVDGLAIAADDRGVTAIDPGTGDEVWSYHRDIPLCEAMISDGRVVAVFRGPAGCGEVTALNAGDGSYAGTRRGLSSDEVEPVRSNDRAGVRDDRMVELWRDDLVRTVEYGDVEASAEPGMQPHPGCAIADALTRGDVLAVVNDCPDGHRLVLQEVTPEESRTPEVHSDVELPGPARLVAIGQLSAAVLVDGEVRTYSLEGVPGPSWRPAPEELAASPLDGVPLDVPVAATADLPHHMTWFTGSALAAFRPDDLSLAFVIPDALGTGAAVGDELLVPVRGGLARVNWDNGEVTGVVPVARPSLPEGESVTTAVAGDMIVEKRGDQLVGLRPGQA</sequence>
<gene>
    <name evidence="2" type="ORF">CJ204_04660</name>
</gene>
<proteinExistence type="predicted"/>
<evidence type="ECO:0000313" key="2">
    <source>
        <dbReference type="EMBL" id="PMC62608.1"/>
    </source>
</evidence>
<dbReference type="RefSeq" id="WP_102212450.1">
    <property type="nucleotide sequence ID" value="NZ_PNHF01000008.1"/>
</dbReference>
<reference evidence="2 3" key="1">
    <citation type="submission" date="2017-09" db="EMBL/GenBank/DDBJ databases">
        <title>Bacterial strain isolated from the female urinary microbiota.</title>
        <authorList>
            <person name="Thomas-White K."/>
            <person name="Kumar N."/>
            <person name="Forster S."/>
            <person name="Putonti C."/>
            <person name="Lawley T."/>
            <person name="Wolfe A.J."/>
        </authorList>
    </citation>
    <scope>NUCLEOTIDE SEQUENCE [LARGE SCALE GENOMIC DNA]</scope>
    <source>
        <strain evidence="2 3">UMB0908</strain>
    </source>
</reference>
<dbReference type="Pfam" id="PF13360">
    <property type="entry name" value="PQQ_2"/>
    <property type="match status" value="1"/>
</dbReference>
<dbReference type="InterPro" id="IPR002372">
    <property type="entry name" value="PQQ_rpt_dom"/>
</dbReference>
<dbReference type="Proteomes" id="UP000235363">
    <property type="component" value="Unassembled WGS sequence"/>
</dbReference>